<comment type="subcellular location">
    <subcellularLocation>
        <location evidence="1">Cytoplasm</location>
    </subcellularLocation>
</comment>
<evidence type="ECO:0000313" key="4">
    <source>
        <dbReference type="Proteomes" id="UP000179807"/>
    </source>
</evidence>
<dbReference type="PANTHER" id="PTHR47174:SF3">
    <property type="entry name" value="BRIDGING INTEGRATOR 3"/>
    <property type="match status" value="1"/>
</dbReference>
<gene>
    <name evidence="3" type="ORF">TRFO_02523</name>
</gene>
<dbReference type="GO" id="GO:0005737">
    <property type="term" value="C:cytoplasm"/>
    <property type="evidence" value="ECO:0007669"/>
    <property type="project" value="UniProtKB-SubCell"/>
</dbReference>
<dbReference type="OrthoDB" id="446293at2759"/>
<evidence type="ECO:0000256" key="2">
    <source>
        <dbReference type="ARBA" id="ARBA00022490"/>
    </source>
</evidence>
<dbReference type="EMBL" id="MLAK01000002">
    <property type="protein sequence ID" value="OHT17494.1"/>
    <property type="molecule type" value="Genomic_DNA"/>
</dbReference>
<dbReference type="GeneID" id="94825443"/>
<proteinExistence type="predicted"/>
<dbReference type="GO" id="GO:0051666">
    <property type="term" value="P:actin cortical patch localization"/>
    <property type="evidence" value="ECO:0007669"/>
    <property type="project" value="InterPro"/>
</dbReference>
<dbReference type="CDD" id="cd07307">
    <property type="entry name" value="BAR"/>
    <property type="match status" value="1"/>
</dbReference>
<evidence type="ECO:0000256" key="1">
    <source>
        <dbReference type="ARBA" id="ARBA00004496"/>
    </source>
</evidence>
<dbReference type="VEuPathDB" id="TrichDB:TRFO_02523"/>
<dbReference type="SUPFAM" id="SSF103657">
    <property type="entry name" value="BAR/IMD domain-like"/>
    <property type="match status" value="1"/>
</dbReference>
<dbReference type="InterPro" id="IPR046982">
    <property type="entry name" value="BIN3/RVS161-like"/>
</dbReference>
<dbReference type="Proteomes" id="UP000179807">
    <property type="component" value="Unassembled WGS sequence"/>
</dbReference>
<dbReference type="GO" id="GO:0006897">
    <property type="term" value="P:endocytosis"/>
    <property type="evidence" value="ECO:0007669"/>
    <property type="project" value="InterPro"/>
</dbReference>
<dbReference type="GO" id="GO:0015629">
    <property type="term" value="C:actin cytoskeleton"/>
    <property type="evidence" value="ECO:0007669"/>
    <property type="project" value="TreeGrafter"/>
</dbReference>
<name>A0A1J4L6C0_9EUKA</name>
<reference evidence="3" key="1">
    <citation type="submission" date="2016-10" db="EMBL/GenBank/DDBJ databases">
        <authorList>
            <person name="Benchimol M."/>
            <person name="Almeida L.G."/>
            <person name="Vasconcelos A.T."/>
            <person name="Perreira-Neves A."/>
            <person name="Rosa I.A."/>
            <person name="Tasca T."/>
            <person name="Bogo M.R."/>
            <person name="de Souza W."/>
        </authorList>
    </citation>
    <scope>NUCLEOTIDE SEQUENCE [LARGE SCALE GENOMIC DNA]</scope>
    <source>
        <strain evidence="3">K</strain>
    </source>
</reference>
<organism evidence="3 4">
    <name type="scientific">Tritrichomonas foetus</name>
    <dbReference type="NCBI Taxonomy" id="1144522"/>
    <lineage>
        <taxon>Eukaryota</taxon>
        <taxon>Metamonada</taxon>
        <taxon>Parabasalia</taxon>
        <taxon>Tritrichomonadida</taxon>
        <taxon>Tritrichomonadidae</taxon>
        <taxon>Tritrichomonas</taxon>
    </lineage>
</organism>
<dbReference type="RefSeq" id="XP_068370630.1">
    <property type="nucleotide sequence ID" value="XM_068490739.1"/>
</dbReference>
<sequence length="238" mass="27395">MLQNLVSKTSLAISKISSQKIPKTIDPRYTEAKTTFKKISFDVSKMINSLNQMQLNLQKLATASLKFGEDIDHWFSDAPEDAQLKAKTTLSFSKHFSALTINFLSPKVEPNVIALLVRYQNEMNRLNDVKIQRKLARIEYDKSRAALESFLADPSKIDPSKLEEAKLKVSKDKDLYSPLNEDFITSVKKLEDNRESSFEKPYKNLLCLTSQYMMQVFTELQKFRTTFPPNLFVHNEAK</sequence>
<comment type="caution">
    <text evidence="3">The sequence shown here is derived from an EMBL/GenBank/DDBJ whole genome shotgun (WGS) entry which is preliminary data.</text>
</comment>
<evidence type="ECO:0008006" key="5">
    <source>
        <dbReference type="Google" id="ProtNLM"/>
    </source>
</evidence>
<dbReference type="AlphaFoldDB" id="A0A1J4L6C0"/>
<protein>
    <recommendedName>
        <fullName evidence="5">BAR domain-containing protein</fullName>
    </recommendedName>
</protein>
<keyword evidence="4" id="KW-1185">Reference proteome</keyword>
<evidence type="ECO:0000313" key="3">
    <source>
        <dbReference type="EMBL" id="OHT17494.1"/>
    </source>
</evidence>
<keyword evidence="2" id="KW-0963">Cytoplasm</keyword>
<dbReference type="Gene3D" id="1.20.1270.60">
    <property type="entry name" value="Arfaptin homology (AH) domain/BAR domain"/>
    <property type="match status" value="1"/>
</dbReference>
<accession>A0A1J4L6C0</accession>
<dbReference type="PANTHER" id="PTHR47174">
    <property type="entry name" value="BRIDGING INTEGRATOR 3"/>
    <property type="match status" value="1"/>
</dbReference>
<dbReference type="InterPro" id="IPR027267">
    <property type="entry name" value="AH/BAR_dom_sf"/>
</dbReference>